<accession>A0ABP0M8J7</accession>
<dbReference type="Proteomes" id="UP001642484">
    <property type="component" value="Unassembled WGS sequence"/>
</dbReference>
<organism evidence="2 3">
    <name type="scientific">Durusdinium trenchii</name>
    <dbReference type="NCBI Taxonomy" id="1381693"/>
    <lineage>
        <taxon>Eukaryota</taxon>
        <taxon>Sar</taxon>
        <taxon>Alveolata</taxon>
        <taxon>Dinophyceae</taxon>
        <taxon>Suessiales</taxon>
        <taxon>Symbiodiniaceae</taxon>
        <taxon>Durusdinium</taxon>
    </lineage>
</organism>
<dbReference type="CDD" id="cd17039">
    <property type="entry name" value="Ubl_ubiquitin_like"/>
    <property type="match status" value="1"/>
</dbReference>
<evidence type="ECO:0000313" key="2">
    <source>
        <dbReference type="EMBL" id="CAK9047815.1"/>
    </source>
</evidence>
<gene>
    <name evidence="2" type="ORF">CCMP2556_LOCUS24685</name>
</gene>
<dbReference type="PROSITE" id="PS50053">
    <property type="entry name" value="UBIQUITIN_2"/>
    <property type="match status" value="1"/>
</dbReference>
<feature type="domain" description="Ubiquitin-like" evidence="1">
    <location>
        <begin position="1"/>
        <end position="57"/>
    </location>
</feature>
<dbReference type="InterPro" id="IPR029071">
    <property type="entry name" value="Ubiquitin-like_domsf"/>
</dbReference>
<dbReference type="InterPro" id="IPR000626">
    <property type="entry name" value="Ubiquitin-like_dom"/>
</dbReference>
<reference evidence="2 3" key="1">
    <citation type="submission" date="2024-02" db="EMBL/GenBank/DDBJ databases">
        <authorList>
            <person name="Chen Y."/>
            <person name="Shah S."/>
            <person name="Dougan E. K."/>
            <person name="Thang M."/>
            <person name="Chan C."/>
        </authorList>
    </citation>
    <scope>NUCLEOTIDE SEQUENCE [LARGE SCALE GENOMIC DNA]</scope>
</reference>
<sequence length="121" mass="13921">MVQVTTLAGDSWSFPAQEGWTLRDLKDAVKQETGIRMREQRFIDGTRELQEDEPLKDQLHLTLIRRPTEQVLLLQALEDSHHPERVLRRAPEQFLADWEVLLTATAREASCICLAEKSLQG</sequence>
<comment type="caution">
    <text evidence="2">The sequence shown here is derived from an EMBL/GenBank/DDBJ whole genome shotgun (WGS) entry which is preliminary data.</text>
</comment>
<dbReference type="EMBL" id="CAXAMN010016291">
    <property type="protein sequence ID" value="CAK9047815.1"/>
    <property type="molecule type" value="Genomic_DNA"/>
</dbReference>
<dbReference type="Gene3D" id="3.10.20.90">
    <property type="entry name" value="Phosphatidylinositol 3-kinase Catalytic Subunit, Chain A, domain 1"/>
    <property type="match status" value="1"/>
</dbReference>
<proteinExistence type="predicted"/>
<protein>
    <recommendedName>
        <fullName evidence="1">Ubiquitin-like domain-containing protein</fullName>
    </recommendedName>
</protein>
<name>A0ABP0M8J7_9DINO</name>
<keyword evidence="3" id="KW-1185">Reference proteome</keyword>
<dbReference type="SUPFAM" id="SSF54236">
    <property type="entry name" value="Ubiquitin-like"/>
    <property type="match status" value="1"/>
</dbReference>
<dbReference type="Pfam" id="PF00240">
    <property type="entry name" value="ubiquitin"/>
    <property type="match status" value="1"/>
</dbReference>
<evidence type="ECO:0000313" key="3">
    <source>
        <dbReference type="Proteomes" id="UP001642484"/>
    </source>
</evidence>
<evidence type="ECO:0000259" key="1">
    <source>
        <dbReference type="PROSITE" id="PS50053"/>
    </source>
</evidence>